<reference evidence="7" key="1">
    <citation type="submission" date="2023-08" db="EMBL/GenBank/DDBJ databases">
        <title>Complete genome sequence of Shewanella oncorhynchi Z-P2, a siderophore putrebactin-producing bacterium.</title>
        <authorList>
            <person name="Zhang Y."/>
        </authorList>
    </citation>
    <scope>NUCLEOTIDE SEQUENCE</scope>
    <source>
        <strain evidence="7">Z-P2</strain>
    </source>
</reference>
<keyword evidence="2 5" id="KW-0645">Protease</keyword>
<sequence>MKYMIRYISCVGLGLTLGLSISLSSQENAKSYRDNFDYPLLQDVLETVETYYIKTVPKEELVQAAIKGIFEHLDPYSSFLNHQELLDLKDSNRGEYFGFGFEVAAQKDHISIIAPFAHSPAEQAGIRAGDIIIKLNDTLATETNLADILTEIKRHSLNNQSINLELKHSNDDATFKVSLKPSNITIESVSTQLLDGNIGYVRLSNFQENSTEDMVRSLSQWQNKPLTGLILDLRNNPGGLLDQAVKIADLFLAKGRIVSTSGRFFDANSDYYASPQTMLTNVPMLVLINKGSASASEVLAAALQENGRAKLLGETSFGKGTVQSLIPILEDGNAIKLTIAQYNTPRGENIHNIGIIPDIKIAAETGSGVGNLAIIDALSAHASLAQDHQVTSAIAWIQHHDE</sequence>
<proteinExistence type="inferred from homology"/>
<dbReference type="Gene3D" id="2.30.42.10">
    <property type="match status" value="1"/>
</dbReference>
<dbReference type="InterPro" id="IPR029045">
    <property type="entry name" value="ClpP/crotonase-like_dom_sf"/>
</dbReference>
<dbReference type="FunFam" id="3.90.226.10:FF:000029">
    <property type="entry name" value="Peptidase, S41 family"/>
    <property type="match status" value="1"/>
</dbReference>
<dbReference type="Gene3D" id="3.90.226.10">
    <property type="entry name" value="2-enoyl-CoA Hydratase, Chain A, domain 1"/>
    <property type="match status" value="1"/>
</dbReference>
<name>A0AA50Q6I8_9GAMM</name>
<dbReference type="GeneID" id="301337569"/>
<dbReference type="GO" id="GO:0008236">
    <property type="term" value="F:serine-type peptidase activity"/>
    <property type="evidence" value="ECO:0007669"/>
    <property type="project" value="UniProtKB-KW"/>
</dbReference>
<feature type="domain" description="PDZ" evidence="6">
    <location>
        <begin position="85"/>
        <end position="154"/>
    </location>
</feature>
<dbReference type="PROSITE" id="PS50106">
    <property type="entry name" value="PDZ"/>
    <property type="match status" value="1"/>
</dbReference>
<dbReference type="SUPFAM" id="SSF50156">
    <property type="entry name" value="PDZ domain-like"/>
    <property type="match status" value="1"/>
</dbReference>
<dbReference type="InterPro" id="IPR005151">
    <property type="entry name" value="Tail-specific_protease"/>
</dbReference>
<dbReference type="GO" id="GO:0006508">
    <property type="term" value="P:proteolysis"/>
    <property type="evidence" value="ECO:0007669"/>
    <property type="project" value="UniProtKB-KW"/>
</dbReference>
<dbReference type="GO" id="GO:0007165">
    <property type="term" value="P:signal transduction"/>
    <property type="evidence" value="ECO:0007669"/>
    <property type="project" value="TreeGrafter"/>
</dbReference>
<dbReference type="CDD" id="cd07560">
    <property type="entry name" value="Peptidase_S41_CPP"/>
    <property type="match status" value="1"/>
</dbReference>
<dbReference type="Gene3D" id="3.30.750.44">
    <property type="match status" value="1"/>
</dbReference>
<dbReference type="EMBL" id="CP132914">
    <property type="protein sequence ID" value="WMB73103.1"/>
    <property type="molecule type" value="Genomic_DNA"/>
</dbReference>
<comment type="similarity">
    <text evidence="1 5">Belongs to the peptidase S41A family.</text>
</comment>
<dbReference type="SUPFAM" id="SSF52096">
    <property type="entry name" value="ClpP/crotonase"/>
    <property type="match status" value="1"/>
</dbReference>
<organism evidence="7">
    <name type="scientific">Shewanella oncorhynchi</name>
    <dbReference type="NCBI Taxonomy" id="2726434"/>
    <lineage>
        <taxon>Bacteria</taxon>
        <taxon>Pseudomonadati</taxon>
        <taxon>Pseudomonadota</taxon>
        <taxon>Gammaproteobacteria</taxon>
        <taxon>Alteromonadales</taxon>
        <taxon>Shewanellaceae</taxon>
        <taxon>Shewanella</taxon>
    </lineage>
</organism>
<evidence type="ECO:0000256" key="2">
    <source>
        <dbReference type="ARBA" id="ARBA00022670"/>
    </source>
</evidence>
<evidence type="ECO:0000256" key="3">
    <source>
        <dbReference type="ARBA" id="ARBA00022801"/>
    </source>
</evidence>
<keyword evidence="4 5" id="KW-0720">Serine protease</keyword>
<evidence type="ECO:0000313" key="7">
    <source>
        <dbReference type="EMBL" id="WMB73103.1"/>
    </source>
</evidence>
<dbReference type="KEGG" id="sog:RA178_00250"/>
<dbReference type="InterPro" id="IPR004447">
    <property type="entry name" value="Peptidase_S41A"/>
</dbReference>
<dbReference type="RefSeq" id="WP_105250840.1">
    <property type="nucleotide sequence ID" value="NZ_CP132914.1"/>
</dbReference>
<dbReference type="Pfam" id="PF13180">
    <property type="entry name" value="PDZ_2"/>
    <property type="match status" value="1"/>
</dbReference>
<accession>A0AA50Q6I8</accession>
<dbReference type="Pfam" id="PF03572">
    <property type="entry name" value="Peptidase_S41"/>
    <property type="match status" value="1"/>
</dbReference>
<dbReference type="PANTHER" id="PTHR32060">
    <property type="entry name" value="TAIL-SPECIFIC PROTEASE"/>
    <property type="match status" value="1"/>
</dbReference>
<dbReference type="GO" id="GO:0004175">
    <property type="term" value="F:endopeptidase activity"/>
    <property type="evidence" value="ECO:0007669"/>
    <property type="project" value="TreeGrafter"/>
</dbReference>
<evidence type="ECO:0000256" key="4">
    <source>
        <dbReference type="ARBA" id="ARBA00022825"/>
    </source>
</evidence>
<evidence type="ECO:0000259" key="6">
    <source>
        <dbReference type="PROSITE" id="PS50106"/>
    </source>
</evidence>
<dbReference type="InterPro" id="IPR036034">
    <property type="entry name" value="PDZ_sf"/>
</dbReference>
<evidence type="ECO:0000256" key="5">
    <source>
        <dbReference type="RuleBase" id="RU004404"/>
    </source>
</evidence>
<dbReference type="InterPro" id="IPR001478">
    <property type="entry name" value="PDZ"/>
</dbReference>
<dbReference type="AlphaFoldDB" id="A0AA50Q6I8"/>
<dbReference type="NCBIfam" id="TIGR00225">
    <property type="entry name" value="prc"/>
    <property type="match status" value="1"/>
</dbReference>
<dbReference type="Proteomes" id="UP001236800">
    <property type="component" value="Chromosome"/>
</dbReference>
<keyword evidence="3 5" id="KW-0378">Hydrolase</keyword>
<dbReference type="SMART" id="SM00228">
    <property type="entry name" value="PDZ"/>
    <property type="match status" value="1"/>
</dbReference>
<dbReference type="SMART" id="SM00245">
    <property type="entry name" value="TSPc"/>
    <property type="match status" value="1"/>
</dbReference>
<dbReference type="PANTHER" id="PTHR32060:SF30">
    <property type="entry name" value="CARBOXY-TERMINAL PROCESSING PROTEASE CTPA"/>
    <property type="match status" value="1"/>
</dbReference>
<protein>
    <submittedName>
        <fullName evidence="7">S41 family peptidase</fullName>
    </submittedName>
</protein>
<evidence type="ECO:0000256" key="1">
    <source>
        <dbReference type="ARBA" id="ARBA00009179"/>
    </source>
</evidence>
<gene>
    <name evidence="7" type="ORF">RA178_00250</name>
</gene>
<dbReference type="GO" id="GO:0030288">
    <property type="term" value="C:outer membrane-bounded periplasmic space"/>
    <property type="evidence" value="ECO:0007669"/>
    <property type="project" value="TreeGrafter"/>
</dbReference>